<feature type="chain" id="PRO_5019325050" evidence="1">
    <location>
        <begin position="22"/>
        <end position="255"/>
    </location>
</feature>
<gene>
    <name evidence="2" type="ORF">BIP78_0401</name>
</gene>
<proteinExistence type="predicted"/>
<dbReference type="Proteomes" id="UP000287233">
    <property type="component" value="Chromosome"/>
</dbReference>
<evidence type="ECO:0000313" key="3">
    <source>
        <dbReference type="Proteomes" id="UP000287233"/>
    </source>
</evidence>
<protein>
    <submittedName>
        <fullName evidence="2">Uncharacterized protein</fullName>
    </submittedName>
</protein>
<accession>A0A410FSW8</accession>
<keyword evidence="1" id="KW-0732">Signal</keyword>
<sequence>MRRWALFVLLTVIGLVPSASEIGQDPPFDLTGTWAVMQVTSDIVVYPFVGEKTRTTTLILRVEMRQQGTEVQVYESHCLVDTDTGTTMVTMEIPEAFLRSLGVVHRTATLTPTADGWRFVEPWPTEVHGARLADPVNDLLPTAADDPRVFDQDGDGKPGITVRVTVLGLISGEVYAVQRLSKLLEGQVVSSDLIRGLITWSNEQVTIGASNPFLNTSGDAKIDPVRERSYFVAIRVPAGTTCDDLKENWRALFGR</sequence>
<name>A0A410FSW8_BIPS1</name>
<dbReference type="AlphaFoldDB" id="A0A410FSW8"/>
<dbReference type="KEGG" id="bih:BIP78_0401"/>
<dbReference type="EMBL" id="CP034928">
    <property type="protein sequence ID" value="QAA76167.1"/>
    <property type="molecule type" value="Genomic_DNA"/>
</dbReference>
<organism evidence="2 3">
    <name type="scientific">Bipolaricaulis sibiricus</name>
    <dbReference type="NCBI Taxonomy" id="2501609"/>
    <lineage>
        <taxon>Bacteria</taxon>
        <taxon>Candidatus Bipolaricaulota</taxon>
        <taxon>Candidatus Bipolaricaulia</taxon>
        <taxon>Candidatus Bipolaricaulales</taxon>
        <taxon>Candidatus Bipolaricaulaceae</taxon>
        <taxon>Candidatus Bipolaricaulis</taxon>
    </lineage>
</organism>
<feature type="signal peptide" evidence="1">
    <location>
        <begin position="1"/>
        <end position="21"/>
    </location>
</feature>
<reference evidence="3" key="1">
    <citation type="submission" date="2018-12" db="EMBL/GenBank/DDBJ databases">
        <title>Complete genome sequence of an uncultured bacterium of the candidate phylum Bipolaricaulota.</title>
        <authorList>
            <person name="Kadnikov V.V."/>
            <person name="Mardanov A.V."/>
            <person name="Beletsky A.V."/>
            <person name="Frank Y.A."/>
            <person name="Karnachuk O.V."/>
            <person name="Ravin N.V."/>
        </authorList>
    </citation>
    <scope>NUCLEOTIDE SEQUENCE [LARGE SCALE GENOMIC DNA]</scope>
</reference>
<evidence type="ECO:0000256" key="1">
    <source>
        <dbReference type="SAM" id="SignalP"/>
    </source>
</evidence>
<evidence type="ECO:0000313" key="2">
    <source>
        <dbReference type="EMBL" id="QAA76167.1"/>
    </source>
</evidence>